<dbReference type="Gene3D" id="1.25.40.10">
    <property type="entry name" value="Tetratricopeptide repeat domain"/>
    <property type="match status" value="1"/>
</dbReference>
<dbReference type="STRING" id="254161.SAMN05216256_11454"/>
<proteinExistence type="predicted"/>
<keyword evidence="2" id="KW-1185">Reference proteome</keyword>
<gene>
    <name evidence="1" type="ORF">BXT89_04130</name>
</gene>
<dbReference type="OrthoDB" id="7593450at2"/>
<dbReference type="Gene3D" id="1.20.58.320">
    <property type="entry name" value="TPR-like"/>
    <property type="match status" value="1"/>
</dbReference>
<evidence type="ECO:0000313" key="2">
    <source>
        <dbReference type="Proteomes" id="UP000242847"/>
    </source>
</evidence>
<reference evidence="1 2" key="1">
    <citation type="submission" date="2017-01" db="EMBL/GenBank/DDBJ databases">
        <title>Draft genome sequence of Pseudomonas pachastrellae type strain CCUG 46540T from a deep sea.</title>
        <authorList>
            <person name="Gomila M."/>
            <person name="Mulet M."/>
            <person name="Lalucat J."/>
            <person name="Garcia-Valdes E."/>
        </authorList>
    </citation>
    <scope>NUCLEOTIDE SEQUENCE [LARGE SCALE GENOMIC DNA]</scope>
    <source>
        <strain evidence="1 2">CCUG 46540</strain>
    </source>
</reference>
<dbReference type="EMBL" id="MUBC01000006">
    <property type="protein sequence ID" value="ONM45146.1"/>
    <property type="molecule type" value="Genomic_DNA"/>
</dbReference>
<dbReference type="RefSeq" id="WP_083724982.1">
    <property type="nucleotide sequence ID" value="NZ_FOUD01000014.1"/>
</dbReference>
<evidence type="ECO:0000313" key="1">
    <source>
        <dbReference type="EMBL" id="ONM45146.1"/>
    </source>
</evidence>
<protein>
    <recommendedName>
        <fullName evidence="3">DUF924 domain-containing protein</fullName>
    </recommendedName>
</protein>
<dbReference type="AlphaFoldDB" id="A0A1S8DK09"/>
<comment type="caution">
    <text evidence="1">The sequence shown here is derived from an EMBL/GenBank/DDBJ whole genome shotgun (WGS) entry which is preliminary data.</text>
</comment>
<sequence>MTPVDEVIAFWFGELQPVQWWRADPGLDRFIRERFGPLHARAERGELINWRGTALGRLAEIIVLDQFSRNIWRGTARSFASDGMALVLAQEAVAGGADQALPLKMRAFMYMPFMHSESMVIHEQAMMLFSAPGLEDNLRSERQHLEILKRFGRYPHRNEVLLRPTTAEESAFLRNEGRGF</sequence>
<organism evidence="1 2">
    <name type="scientific">Halopseudomonas pachastrellae</name>
    <dbReference type="NCBI Taxonomy" id="254161"/>
    <lineage>
        <taxon>Bacteria</taxon>
        <taxon>Pseudomonadati</taxon>
        <taxon>Pseudomonadota</taxon>
        <taxon>Gammaproteobacteria</taxon>
        <taxon>Pseudomonadales</taxon>
        <taxon>Pseudomonadaceae</taxon>
        <taxon>Halopseudomonas</taxon>
    </lineage>
</organism>
<evidence type="ECO:0008006" key="3">
    <source>
        <dbReference type="Google" id="ProtNLM"/>
    </source>
</evidence>
<accession>A0A1S8DK09</accession>
<dbReference type="Pfam" id="PF06041">
    <property type="entry name" value="DUF924"/>
    <property type="match status" value="1"/>
</dbReference>
<dbReference type="Proteomes" id="UP000242847">
    <property type="component" value="Unassembled WGS sequence"/>
</dbReference>
<name>A0A1S8DK09_9GAMM</name>
<dbReference type="InterPro" id="IPR011990">
    <property type="entry name" value="TPR-like_helical_dom_sf"/>
</dbReference>
<dbReference type="SUPFAM" id="SSF48452">
    <property type="entry name" value="TPR-like"/>
    <property type="match status" value="1"/>
</dbReference>
<dbReference type="InterPro" id="IPR010323">
    <property type="entry name" value="DUF924"/>
</dbReference>